<protein>
    <recommendedName>
        <fullName evidence="5">Nucleoside triphosphate pyrophosphatase</fullName>
        <ecNumber evidence="5">3.6.1.9</ecNumber>
    </recommendedName>
    <alternativeName>
        <fullName evidence="5">Nucleotide pyrophosphatase</fullName>
        <shortName evidence="5">Nucleotide PPase</shortName>
    </alternativeName>
</protein>
<dbReference type="EC" id="3.6.1.9" evidence="5"/>
<evidence type="ECO:0000256" key="4">
    <source>
        <dbReference type="ARBA" id="ARBA00023080"/>
    </source>
</evidence>
<evidence type="ECO:0000256" key="2">
    <source>
        <dbReference type="ARBA" id="ARBA00022490"/>
    </source>
</evidence>
<evidence type="ECO:0000313" key="6">
    <source>
        <dbReference type="EMBL" id="SNX43737.1"/>
    </source>
</evidence>
<dbReference type="HAMAP" id="MF_00528">
    <property type="entry name" value="Maf"/>
    <property type="match status" value="1"/>
</dbReference>
<dbReference type="PANTHER" id="PTHR43213:SF10">
    <property type="entry name" value="7-METHYL-GTP PYROPHOSPHATASE"/>
    <property type="match status" value="1"/>
</dbReference>
<accession>A0A240E4Q5</accession>
<dbReference type="Pfam" id="PF02545">
    <property type="entry name" value="Maf"/>
    <property type="match status" value="1"/>
</dbReference>
<organism evidence="6 7">
    <name type="scientific">Acinetobacter puyangensis</name>
    <dbReference type="NCBI Taxonomy" id="1096779"/>
    <lineage>
        <taxon>Bacteria</taxon>
        <taxon>Pseudomonadati</taxon>
        <taxon>Pseudomonadota</taxon>
        <taxon>Gammaproteobacteria</taxon>
        <taxon>Moraxellales</taxon>
        <taxon>Moraxellaceae</taxon>
        <taxon>Acinetobacter</taxon>
    </lineage>
</organism>
<evidence type="ECO:0000256" key="5">
    <source>
        <dbReference type="HAMAP-Rule" id="MF_00528"/>
    </source>
</evidence>
<comment type="catalytic activity">
    <reaction evidence="5">
        <text>a 2'-deoxyribonucleoside 5'-triphosphate + H2O = a 2'-deoxyribonucleoside 5'-phosphate + diphosphate + H(+)</text>
        <dbReference type="Rhea" id="RHEA:44644"/>
        <dbReference type="ChEBI" id="CHEBI:15377"/>
        <dbReference type="ChEBI" id="CHEBI:15378"/>
        <dbReference type="ChEBI" id="CHEBI:33019"/>
        <dbReference type="ChEBI" id="CHEBI:61560"/>
        <dbReference type="ChEBI" id="CHEBI:65317"/>
        <dbReference type="EC" id="3.6.1.9"/>
    </reaction>
</comment>
<evidence type="ECO:0000256" key="1">
    <source>
        <dbReference type="ARBA" id="ARBA00004496"/>
    </source>
</evidence>
<comment type="subcellular location">
    <subcellularLocation>
        <location evidence="1 5">Cytoplasm</location>
    </subcellularLocation>
</comment>
<name>A0A240E4Q5_9GAMM</name>
<dbReference type="GO" id="GO:0009117">
    <property type="term" value="P:nucleotide metabolic process"/>
    <property type="evidence" value="ECO:0007669"/>
    <property type="project" value="UniProtKB-KW"/>
</dbReference>
<gene>
    <name evidence="6" type="ORF">SAMN05421731_101781</name>
</gene>
<evidence type="ECO:0000256" key="3">
    <source>
        <dbReference type="ARBA" id="ARBA00022801"/>
    </source>
</evidence>
<dbReference type="SUPFAM" id="SSF52972">
    <property type="entry name" value="ITPase-like"/>
    <property type="match status" value="1"/>
</dbReference>
<comment type="catalytic activity">
    <reaction evidence="5">
        <text>a ribonucleoside 5'-triphosphate + H2O = a ribonucleoside 5'-phosphate + diphosphate + H(+)</text>
        <dbReference type="Rhea" id="RHEA:23996"/>
        <dbReference type="ChEBI" id="CHEBI:15377"/>
        <dbReference type="ChEBI" id="CHEBI:15378"/>
        <dbReference type="ChEBI" id="CHEBI:33019"/>
        <dbReference type="ChEBI" id="CHEBI:58043"/>
        <dbReference type="ChEBI" id="CHEBI:61557"/>
        <dbReference type="EC" id="3.6.1.9"/>
    </reaction>
</comment>
<dbReference type="Gene3D" id="3.90.950.10">
    <property type="match status" value="1"/>
</dbReference>
<keyword evidence="4 5" id="KW-0546">Nucleotide metabolism</keyword>
<keyword evidence="3 5" id="KW-0378">Hydrolase</keyword>
<sequence>MAQQIILASSSVTRKALLDRLNLNYLAISPDIDERAQAGETAQQLAYRLSIEKASVIAAQYPDAIVIGSDQVAWLAESPTELIGKPYTEQAAIQQLQRQAGKVLNFSTGVSVQCLAKNYRQISVISFQVKFRSLSNDEIQRYVHFDQPLQCAGSFKCESLGMTLFESMHGDDYTALMGLPLIQLCQYLRELEVHLP</sequence>
<dbReference type="OrthoDB" id="9813694at2"/>
<keyword evidence="7" id="KW-1185">Reference proteome</keyword>
<comment type="caution">
    <text evidence="5">Lacks conserved residue(s) required for the propagation of feature annotation.</text>
</comment>
<evidence type="ECO:0000313" key="7">
    <source>
        <dbReference type="Proteomes" id="UP000219042"/>
    </source>
</evidence>
<reference evidence="7" key="1">
    <citation type="submission" date="2016-09" db="EMBL/GenBank/DDBJ databases">
        <authorList>
            <person name="Varghese N."/>
            <person name="Submissions S."/>
        </authorList>
    </citation>
    <scope>NUCLEOTIDE SEQUENCE [LARGE SCALE GENOMIC DNA]</scope>
    <source>
        <strain evidence="7">ANC 4466</strain>
    </source>
</reference>
<dbReference type="PIRSF" id="PIRSF006305">
    <property type="entry name" value="Maf"/>
    <property type="match status" value="1"/>
</dbReference>
<proteinExistence type="inferred from homology"/>
<dbReference type="PANTHER" id="PTHR43213">
    <property type="entry name" value="BIFUNCTIONAL DTTP/UTP PYROPHOSPHATASE/METHYLTRANSFERASE PROTEIN-RELATED"/>
    <property type="match status" value="1"/>
</dbReference>
<dbReference type="InterPro" id="IPR003697">
    <property type="entry name" value="Maf-like"/>
</dbReference>
<dbReference type="AlphaFoldDB" id="A0A240E4Q5"/>
<keyword evidence="2 5" id="KW-0963">Cytoplasm</keyword>
<dbReference type="RefSeq" id="WP_097077990.1">
    <property type="nucleotide sequence ID" value="NZ_BAABHT010000020.1"/>
</dbReference>
<dbReference type="NCBIfam" id="TIGR00172">
    <property type="entry name" value="maf"/>
    <property type="match status" value="1"/>
</dbReference>
<dbReference type="InterPro" id="IPR029001">
    <property type="entry name" value="ITPase-like_fam"/>
</dbReference>
<dbReference type="CDD" id="cd00555">
    <property type="entry name" value="Maf"/>
    <property type="match status" value="1"/>
</dbReference>
<dbReference type="GO" id="GO:0047429">
    <property type="term" value="F:nucleoside triphosphate diphosphatase activity"/>
    <property type="evidence" value="ECO:0007669"/>
    <property type="project" value="UniProtKB-EC"/>
</dbReference>
<dbReference type="EMBL" id="OANT01000001">
    <property type="protein sequence ID" value="SNX43737.1"/>
    <property type="molecule type" value="Genomic_DNA"/>
</dbReference>
<comment type="function">
    <text evidence="5">Nucleoside triphosphate pyrophosphatase. May have a dual role in cell division arrest and in preventing the incorporation of modified nucleotides into cellular nucleic acids.</text>
</comment>
<dbReference type="GO" id="GO:0005737">
    <property type="term" value="C:cytoplasm"/>
    <property type="evidence" value="ECO:0007669"/>
    <property type="project" value="UniProtKB-SubCell"/>
</dbReference>
<comment type="cofactor">
    <cofactor evidence="5">
        <name>a divalent metal cation</name>
        <dbReference type="ChEBI" id="CHEBI:60240"/>
    </cofactor>
</comment>
<dbReference type="Proteomes" id="UP000219042">
    <property type="component" value="Unassembled WGS sequence"/>
</dbReference>
<feature type="active site" description="Proton acceptor" evidence="5">
    <location>
        <position position="70"/>
    </location>
</feature>
<comment type="similarity">
    <text evidence="5">Belongs to the Maf family.</text>
</comment>